<organism evidence="2 3">
    <name type="scientific">Aspergillus sclerotiicarbonarius (strain CBS 121057 / IBT 28362)</name>
    <dbReference type="NCBI Taxonomy" id="1448318"/>
    <lineage>
        <taxon>Eukaryota</taxon>
        <taxon>Fungi</taxon>
        <taxon>Dikarya</taxon>
        <taxon>Ascomycota</taxon>
        <taxon>Pezizomycotina</taxon>
        <taxon>Eurotiomycetes</taxon>
        <taxon>Eurotiomycetidae</taxon>
        <taxon>Eurotiales</taxon>
        <taxon>Aspergillaceae</taxon>
        <taxon>Aspergillus</taxon>
        <taxon>Aspergillus subgen. Circumdati</taxon>
    </lineage>
</organism>
<dbReference type="OrthoDB" id="5380370at2759"/>
<sequence length="297" mass="33133">MDGLPRDILRWFGEENDLDLALYKNPTQFTDSTTNAPYRRKSCFRRTLSLNSASLTRPQALTVSHKNHRHSSQSPITPSFLTNILTRDSRSRPLSSQAQTHHVPPSTFGSIDPCAQYYQDPDARLKLRLFLASPHNFDEAIELGFPAPGNRNIASDQQISTKSQMATRVPLEVGQNIKLSICTGNLSGPVQPSCVLKHSVPCNPPPPLDDAQQTCTVNPKTDMQPNPGKREMTLKMTLTRPDLRANSWNTIPQVVDIAGATETTKPPPAKRDPQTGNSDEEKRGKMKTVWCKLQIWK</sequence>
<protein>
    <submittedName>
        <fullName evidence="2">Uncharacterized protein</fullName>
    </submittedName>
</protein>
<dbReference type="EMBL" id="KZ826342">
    <property type="protein sequence ID" value="PYI07432.1"/>
    <property type="molecule type" value="Genomic_DNA"/>
</dbReference>
<keyword evidence="3" id="KW-1185">Reference proteome</keyword>
<feature type="compositionally biased region" description="Basic and acidic residues" evidence="1">
    <location>
        <begin position="269"/>
        <end position="283"/>
    </location>
</feature>
<proteinExistence type="predicted"/>
<name>A0A319EBB0_ASPSB</name>
<evidence type="ECO:0000313" key="2">
    <source>
        <dbReference type="EMBL" id="PYI07432.1"/>
    </source>
</evidence>
<dbReference type="AlphaFoldDB" id="A0A319EBB0"/>
<dbReference type="VEuPathDB" id="FungiDB:BO78DRAFT_92512"/>
<evidence type="ECO:0000256" key="1">
    <source>
        <dbReference type="SAM" id="MobiDB-lite"/>
    </source>
</evidence>
<gene>
    <name evidence="2" type="ORF">BO78DRAFT_92512</name>
</gene>
<reference evidence="2 3" key="1">
    <citation type="submission" date="2018-02" db="EMBL/GenBank/DDBJ databases">
        <title>The genomes of Aspergillus section Nigri reveals drivers in fungal speciation.</title>
        <authorList>
            <consortium name="DOE Joint Genome Institute"/>
            <person name="Vesth T.C."/>
            <person name="Nybo J."/>
            <person name="Theobald S."/>
            <person name="Brandl J."/>
            <person name="Frisvad J.C."/>
            <person name="Nielsen K.F."/>
            <person name="Lyhne E.K."/>
            <person name="Kogle M.E."/>
            <person name="Kuo A."/>
            <person name="Riley R."/>
            <person name="Clum A."/>
            <person name="Nolan M."/>
            <person name="Lipzen A."/>
            <person name="Salamov A."/>
            <person name="Henrissat B."/>
            <person name="Wiebenga A."/>
            <person name="De vries R.P."/>
            <person name="Grigoriev I.V."/>
            <person name="Mortensen U.H."/>
            <person name="Andersen M.R."/>
            <person name="Baker S.E."/>
        </authorList>
    </citation>
    <scope>NUCLEOTIDE SEQUENCE [LARGE SCALE GENOMIC DNA]</scope>
    <source>
        <strain evidence="2 3">CBS 121057</strain>
    </source>
</reference>
<dbReference type="Proteomes" id="UP000248423">
    <property type="component" value="Unassembled WGS sequence"/>
</dbReference>
<accession>A0A319EBB0</accession>
<feature type="region of interest" description="Disordered" evidence="1">
    <location>
        <begin position="258"/>
        <end position="286"/>
    </location>
</feature>
<evidence type="ECO:0000313" key="3">
    <source>
        <dbReference type="Proteomes" id="UP000248423"/>
    </source>
</evidence>